<proteinExistence type="predicted"/>
<evidence type="ECO:0000256" key="3">
    <source>
        <dbReference type="ARBA" id="ARBA00022837"/>
    </source>
</evidence>
<dbReference type="SUPFAM" id="SSF47473">
    <property type="entry name" value="EF-hand"/>
    <property type="match status" value="1"/>
</dbReference>
<accession>A0A8U0SVP1</accession>
<sequence>MGQEVVWKERKIWAKNLLFPGTGREFGGPAWGRLFLGNLQLPAWAFWSLPGTVSCLELPQEFLGRIAPVGTLFIFPTVELLFTQLIGVPRLDLGSLVDSDEEDDFSHIPLSTAHIHFNPPNSSSALSWVTPCQISHTQNHLNELEQDIIPENLPEPTSKYKLKYQQYETEMKEGYKQYSQRNAEKTKSKITQQSPRKKIDDKCIQGEESIVGALTTLDKKALLQHGYADIRYNAQSSMKKSDAEMVAAQRKKQTVAEQVMIDHLSRAVISDPEQNLPTERPESTPIFPDSKTAPLRFRKRTLHETKIRTHSTLTENMLSHKVQFDGRIISRNGHDACRELVGFFFAHDQSLTIYEYRQFGKNRTSVLPFIQKNTYSHQCGRRKGTQYQLGDFYIGANLTFLSSDHSSLPESIKENTLFILRITNIDQIALDSLKTDSVEPEDNLTSQEANDRLILKAVQDALKEQLHKRGVRILTGLAKHLQQLDKEGTGLLDKADFKQTLQVFRLEVSENDFESAWQILNGNDSGKVDYGEFKRAVIGEMNEYRKLFVRKAFMKLDFNKTGSVPITNIRKCYCAKKHPQVISGHSTEEEIKLSFLETLKDACSKSDEVTYGEFEDYYEGLSIGIVHDEDFVNIVCTPWGI</sequence>
<dbReference type="PANTHER" id="PTHR34524:SF3">
    <property type="entry name" value="CALCYPHOSIN-2"/>
    <property type="match status" value="1"/>
</dbReference>
<evidence type="ECO:0000256" key="2">
    <source>
        <dbReference type="ARBA" id="ARBA00022737"/>
    </source>
</evidence>
<protein>
    <submittedName>
        <fullName evidence="6">Calcyphosin-2 isoform X1</fullName>
    </submittedName>
</protein>
<keyword evidence="3" id="KW-0106">Calcium</keyword>
<dbReference type="KEGG" id="mpuf:101672120"/>
<dbReference type="InterPro" id="IPR057461">
    <property type="entry name" value="CAYP2_PH"/>
</dbReference>
<dbReference type="RefSeq" id="XP_004752448.1">
    <property type="nucleotide sequence ID" value="XM_004752391.3"/>
</dbReference>
<dbReference type="GO" id="GO:0005509">
    <property type="term" value="F:calcium ion binding"/>
    <property type="evidence" value="ECO:0007669"/>
    <property type="project" value="InterPro"/>
</dbReference>
<evidence type="ECO:0000313" key="5">
    <source>
        <dbReference type="Proteomes" id="UP000000715"/>
    </source>
</evidence>
<dbReference type="AlphaFoldDB" id="A0A8U0SVP1"/>
<keyword evidence="2" id="KW-0677">Repeat</keyword>
<evidence type="ECO:0000259" key="4">
    <source>
        <dbReference type="PROSITE" id="PS50222"/>
    </source>
</evidence>
<dbReference type="PROSITE" id="PS50222">
    <property type="entry name" value="EF_HAND_2"/>
    <property type="match status" value="2"/>
</dbReference>
<feature type="domain" description="EF-hand" evidence="4">
    <location>
        <begin position="508"/>
        <end position="543"/>
    </location>
</feature>
<dbReference type="Gene3D" id="1.10.238.10">
    <property type="entry name" value="EF-hand"/>
    <property type="match status" value="2"/>
</dbReference>
<dbReference type="InterPro" id="IPR002048">
    <property type="entry name" value="EF_hand_dom"/>
</dbReference>
<dbReference type="OrthoDB" id="6280085at2759"/>
<evidence type="ECO:0000256" key="1">
    <source>
        <dbReference type="ARBA" id="ARBA00022723"/>
    </source>
</evidence>
<dbReference type="Proteomes" id="UP000000715">
    <property type="component" value="Unplaced"/>
</dbReference>
<feature type="domain" description="EF-hand" evidence="4">
    <location>
        <begin position="472"/>
        <end position="507"/>
    </location>
</feature>
<organism evidence="5 6">
    <name type="scientific">Mustela putorius furo</name>
    <name type="common">European domestic ferret</name>
    <name type="synonym">Mustela furo</name>
    <dbReference type="NCBI Taxonomy" id="9669"/>
    <lineage>
        <taxon>Eukaryota</taxon>
        <taxon>Metazoa</taxon>
        <taxon>Chordata</taxon>
        <taxon>Craniata</taxon>
        <taxon>Vertebrata</taxon>
        <taxon>Euteleostomi</taxon>
        <taxon>Mammalia</taxon>
        <taxon>Eutheria</taxon>
        <taxon>Laurasiatheria</taxon>
        <taxon>Carnivora</taxon>
        <taxon>Caniformia</taxon>
        <taxon>Musteloidea</taxon>
        <taxon>Mustelidae</taxon>
        <taxon>Mustelinae</taxon>
        <taxon>Mustela</taxon>
    </lineage>
</organism>
<dbReference type="Pfam" id="PF25348">
    <property type="entry name" value="PH_CAYP2"/>
    <property type="match status" value="1"/>
</dbReference>
<evidence type="ECO:0000313" key="6">
    <source>
        <dbReference type="RefSeq" id="XP_004752448.1"/>
    </source>
</evidence>
<reference evidence="6" key="1">
    <citation type="submission" date="2025-08" db="UniProtKB">
        <authorList>
            <consortium name="RefSeq"/>
        </authorList>
    </citation>
    <scope>IDENTIFICATION</scope>
    <source>
        <tissue evidence="6">Brain</tissue>
    </source>
</reference>
<dbReference type="GeneID" id="101672120"/>
<keyword evidence="1" id="KW-0479">Metal-binding</keyword>
<gene>
    <name evidence="6" type="primary">CAPS2</name>
</gene>
<name>A0A8U0SVP1_MUSPF</name>
<dbReference type="InterPro" id="IPR011992">
    <property type="entry name" value="EF-hand-dom_pair"/>
</dbReference>
<dbReference type="CTD" id="84698"/>
<dbReference type="PANTHER" id="PTHR34524">
    <property type="entry name" value="CALCYPHOSIN"/>
    <property type="match status" value="1"/>
</dbReference>
<keyword evidence="5" id="KW-1185">Reference proteome</keyword>
<dbReference type="InterPro" id="IPR051581">
    <property type="entry name" value="Ca-bind"/>
</dbReference>